<dbReference type="InterPro" id="IPR010031">
    <property type="entry name" value="FAD_lactone_oxidase-like"/>
</dbReference>
<proteinExistence type="predicted"/>
<dbReference type="AlphaFoldDB" id="A0A1G4YPI4"/>
<evidence type="ECO:0000259" key="4">
    <source>
        <dbReference type="PROSITE" id="PS51387"/>
    </source>
</evidence>
<dbReference type="SUPFAM" id="SSF55103">
    <property type="entry name" value="FAD-linked oxidases, C-terminal domain"/>
    <property type="match status" value="1"/>
</dbReference>
<dbReference type="InterPro" id="IPR016164">
    <property type="entry name" value="FAD-linked_Oxase-like_C"/>
</dbReference>
<evidence type="ECO:0000256" key="2">
    <source>
        <dbReference type="ARBA" id="ARBA00022827"/>
    </source>
</evidence>
<keyword evidence="2" id="KW-0274">FAD</keyword>
<evidence type="ECO:0000313" key="6">
    <source>
        <dbReference type="Proteomes" id="UP000183569"/>
    </source>
</evidence>
<dbReference type="EMBL" id="FMUI01000009">
    <property type="protein sequence ID" value="SCX54768.1"/>
    <property type="molecule type" value="Genomic_DNA"/>
</dbReference>
<dbReference type="Pfam" id="PF01565">
    <property type="entry name" value="FAD_binding_4"/>
    <property type="match status" value="1"/>
</dbReference>
<feature type="domain" description="FAD-binding PCMH-type" evidence="4">
    <location>
        <begin position="30"/>
        <end position="197"/>
    </location>
</feature>
<dbReference type="InterPro" id="IPR006094">
    <property type="entry name" value="Oxid_FAD_bind_N"/>
</dbReference>
<dbReference type="InterPro" id="IPR016167">
    <property type="entry name" value="FAD-bd_PCMH_sub1"/>
</dbReference>
<dbReference type="InterPro" id="IPR016169">
    <property type="entry name" value="FAD-bd_PCMH_sub2"/>
</dbReference>
<dbReference type="Gene3D" id="3.30.70.2520">
    <property type="match status" value="1"/>
</dbReference>
<dbReference type="PANTHER" id="PTHR43762:SF1">
    <property type="entry name" value="D-ARABINONO-1,4-LACTONE OXIDASE"/>
    <property type="match status" value="1"/>
</dbReference>
<dbReference type="Gene3D" id="3.30.465.10">
    <property type="match status" value="1"/>
</dbReference>
<dbReference type="InterPro" id="IPR016171">
    <property type="entry name" value="Vanillyl_alc_oxidase_C-sub2"/>
</dbReference>
<sequence length="460" mass="51359">MTDMHTLFPRRQPHPGPQDPHLFNWAKNAVLACKNAVIRVESEAQLQQVIAAATGRVRVMGSRMSPGRMLKLSQPGDTLIDISALRGVLAVDDDSVTFGAGTPLHEVFELLTGMNRMLYASPGVIDSQTLAGAISTGTHGQGMQQSSLADEALRIRLVDAAGQIHEIDRQQPAFAAAQLALGTLGAITAVTLRTRPATLYTCFKNASNADNLAQDLLSWNQQWAFSKTWWFPDENKVHTWNARESTADEMVLWRDNHGDLVEREETDTQMNDTVEKTLEQMHDDTNIVDENGKPFRTVTRFKDFSDVIGDIYQVFCRGIATPQINIEIGIPLARAPAVIARIKAWHQQSHPHMHYPIILRCTGPSGAWLSPAWQQPTCFFGFVVYYAEDGSLSEEGLAFLRAAEQLLAEEGGKPHWGKYFDPTLYDWPALYPQWTAFQAVRQHFDPQGKFLNTFMAELLS</sequence>
<dbReference type="Gene3D" id="1.10.45.10">
    <property type="entry name" value="Vanillyl-alcohol Oxidase, Chain A, domain 4"/>
    <property type="match status" value="1"/>
</dbReference>
<dbReference type="InterPro" id="IPR007173">
    <property type="entry name" value="ALO_C"/>
</dbReference>
<evidence type="ECO:0000313" key="5">
    <source>
        <dbReference type="EMBL" id="SCX54768.1"/>
    </source>
</evidence>
<dbReference type="Pfam" id="PF04030">
    <property type="entry name" value="ALO"/>
    <property type="match status" value="1"/>
</dbReference>
<accession>A0A1G4YPI4</accession>
<reference evidence="5 6" key="1">
    <citation type="submission" date="2016-10" db="EMBL/GenBank/DDBJ databases">
        <authorList>
            <person name="Varghese N."/>
            <person name="Submissions S."/>
        </authorList>
    </citation>
    <scope>NUCLEOTIDE SEQUENCE [LARGE SCALE GENOMIC DNA]</scope>
    <source>
        <strain evidence="5 6">CGMCC 1.12102</strain>
    </source>
</reference>
<dbReference type="GO" id="GO:0016020">
    <property type="term" value="C:membrane"/>
    <property type="evidence" value="ECO:0007669"/>
    <property type="project" value="InterPro"/>
</dbReference>
<dbReference type="InterPro" id="IPR016166">
    <property type="entry name" value="FAD-bd_PCMH"/>
</dbReference>
<dbReference type="InterPro" id="IPR036318">
    <property type="entry name" value="FAD-bd_PCMH-like_sf"/>
</dbReference>
<dbReference type="RefSeq" id="WP_017458801.1">
    <property type="nucleotide sequence ID" value="NZ_FMUI01000009.1"/>
</dbReference>
<keyword evidence="3" id="KW-0560">Oxidoreductase</keyword>
<dbReference type="GeneID" id="23844614"/>
<dbReference type="Proteomes" id="UP000183569">
    <property type="component" value="Unassembled WGS sequence"/>
</dbReference>
<dbReference type="PANTHER" id="PTHR43762">
    <property type="entry name" value="L-GULONOLACTONE OXIDASE"/>
    <property type="match status" value="1"/>
</dbReference>
<dbReference type="GO" id="GO:0071949">
    <property type="term" value="F:FAD binding"/>
    <property type="evidence" value="ECO:0007669"/>
    <property type="project" value="InterPro"/>
</dbReference>
<organism evidence="5 6">
    <name type="scientific">Kosakonia sacchari</name>
    <dbReference type="NCBI Taxonomy" id="1158459"/>
    <lineage>
        <taxon>Bacteria</taxon>
        <taxon>Pseudomonadati</taxon>
        <taxon>Pseudomonadota</taxon>
        <taxon>Gammaproteobacteria</taxon>
        <taxon>Enterobacterales</taxon>
        <taxon>Enterobacteriaceae</taxon>
        <taxon>Kosakonia</taxon>
    </lineage>
</organism>
<gene>
    <name evidence="5" type="ORF">SAMN02927897_03040</name>
</gene>
<evidence type="ECO:0000256" key="3">
    <source>
        <dbReference type="ARBA" id="ARBA00023002"/>
    </source>
</evidence>
<name>A0A1G4YPI4_9ENTR</name>
<dbReference type="Gene3D" id="3.30.43.10">
    <property type="entry name" value="Uridine Diphospho-n-acetylenolpyruvylglucosamine Reductase, domain 2"/>
    <property type="match status" value="1"/>
</dbReference>
<dbReference type="PIRSF" id="PIRSF000136">
    <property type="entry name" value="LGO_GLO"/>
    <property type="match status" value="1"/>
</dbReference>
<protein>
    <submittedName>
        <fullName evidence="5">FAD/FMN-containing dehydrogenase</fullName>
    </submittedName>
</protein>
<dbReference type="PROSITE" id="PS51387">
    <property type="entry name" value="FAD_PCMH"/>
    <property type="match status" value="1"/>
</dbReference>
<dbReference type="SUPFAM" id="SSF56176">
    <property type="entry name" value="FAD-binding/transporter-associated domain-like"/>
    <property type="match status" value="1"/>
</dbReference>
<dbReference type="GO" id="GO:0003885">
    <property type="term" value="F:D-arabinono-1,4-lactone oxidase activity"/>
    <property type="evidence" value="ECO:0007669"/>
    <property type="project" value="InterPro"/>
</dbReference>
<keyword evidence="1" id="KW-0285">Flavoprotein</keyword>
<comment type="caution">
    <text evidence="5">The sequence shown here is derived from an EMBL/GenBank/DDBJ whole genome shotgun (WGS) entry which is preliminary data.</text>
</comment>
<evidence type="ECO:0000256" key="1">
    <source>
        <dbReference type="ARBA" id="ARBA00022630"/>
    </source>
</evidence>